<name>A0A2G1VNT5_9FLAO</name>
<keyword evidence="2" id="KW-1185">Reference proteome</keyword>
<gene>
    <name evidence="1" type="ORF">CJ305_14920</name>
</gene>
<dbReference type="AlphaFoldDB" id="A0A2G1VNT5"/>
<organism evidence="1 2">
    <name type="scientific">Leeuwenhoekiella nanhaiensis</name>
    <dbReference type="NCBI Taxonomy" id="1655491"/>
    <lineage>
        <taxon>Bacteria</taxon>
        <taxon>Pseudomonadati</taxon>
        <taxon>Bacteroidota</taxon>
        <taxon>Flavobacteriia</taxon>
        <taxon>Flavobacteriales</taxon>
        <taxon>Flavobacteriaceae</taxon>
        <taxon>Leeuwenhoekiella</taxon>
    </lineage>
</organism>
<accession>A0A2G1VNT5</accession>
<dbReference type="RefSeq" id="WP_099647097.1">
    <property type="nucleotide sequence ID" value="NZ_KZ319296.1"/>
</dbReference>
<evidence type="ECO:0000313" key="2">
    <source>
        <dbReference type="Proteomes" id="UP000229433"/>
    </source>
</evidence>
<dbReference type="OrthoDB" id="1438357at2"/>
<sequence>MKYKYNIIFSVLASVVLSISCTPESRTPEESIEEKILYYPSERAINAVGHSKREVDLDSLKNYNELIAVLDTNACADRSNVISFNNQEQQMKISVLKSCSKDAGVGCYFNAIIYDFQNDSLALLNNMRVDRTRFEQQLIADLDHYLRQNSSYIKPPAILIGINYTKPHRSTSTEHVKNTLLYITRVLSNLSEDYPFDLRYYLNLDTTFLPAPPPPPFKMSKA</sequence>
<dbReference type="Proteomes" id="UP000229433">
    <property type="component" value="Unassembled WGS sequence"/>
</dbReference>
<comment type="caution">
    <text evidence="1">The sequence shown here is derived from an EMBL/GenBank/DDBJ whole genome shotgun (WGS) entry which is preliminary data.</text>
</comment>
<evidence type="ECO:0000313" key="1">
    <source>
        <dbReference type="EMBL" id="PHQ28404.1"/>
    </source>
</evidence>
<dbReference type="EMBL" id="NQXA01000014">
    <property type="protein sequence ID" value="PHQ28404.1"/>
    <property type="molecule type" value="Genomic_DNA"/>
</dbReference>
<protein>
    <submittedName>
        <fullName evidence="1">Uncharacterized protein</fullName>
    </submittedName>
</protein>
<dbReference type="PROSITE" id="PS51257">
    <property type="entry name" value="PROKAR_LIPOPROTEIN"/>
    <property type="match status" value="1"/>
</dbReference>
<proteinExistence type="predicted"/>
<reference evidence="1 2" key="1">
    <citation type="submission" date="2017-08" db="EMBL/GenBank/DDBJ databases">
        <title>The whole genome shortgun sequences of strain Leeuwenhoekiella nanhaiensis G18 from the South China Sea.</title>
        <authorList>
            <person name="Liu Q."/>
        </authorList>
    </citation>
    <scope>NUCLEOTIDE SEQUENCE [LARGE SCALE GENOMIC DNA]</scope>
    <source>
        <strain evidence="1 2">G18</strain>
    </source>
</reference>